<accession>A0AA51RS09</accession>
<protein>
    <recommendedName>
        <fullName evidence="4">DUF218 domain-containing protein</fullName>
    </recommendedName>
</protein>
<dbReference type="EMBL" id="CP133548">
    <property type="protein sequence ID" value="WMS86556.1"/>
    <property type="molecule type" value="Genomic_DNA"/>
</dbReference>
<name>A0AA51RS09_9GAMM</name>
<evidence type="ECO:0000313" key="3">
    <source>
        <dbReference type="Proteomes" id="UP001239782"/>
    </source>
</evidence>
<keyword evidence="1" id="KW-0472">Membrane</keyword>
<sequence>MNDHWLSALLLPPGLNLVLVLAAWIVWKSQRRMGRFLLVLSATSLYVFSTPSIESTLRSMQAEIPPLTLKEIRQLKVTEAESALTTIVVVGAGRKNKAEEYEFTDTVNNQTLEYLRYAAFLSQSTGLPLIAAASPANDGTTPEQVLMNKVLTDEFQVPVTQLFSFEELTQFLQTQNLEEQTFILVAKVEHCEALSKLPSSPSLSIRCSFPKPQIAPAKWPYLPNAQSLLNNTRLLQQWIGL</sequence>
<dbReference type="RefSeq" id="WP_309201701.1">
    <property type="nucleotide sequence ID" value="NZ_CP133548.1"/>
</dbReference>
<dbReference type="Proteomes" id="UP001239782">
    <property type="component" value="Chromosome"/>
</dbReference>
<evidence type="ECO:0000256" key="1">
    <source>
        <dbReference type="SAM" id="Phobius"/>
    </source>
</evidence>
<gene>
    <name evidence="2" type="ORF">Q9312_15150</name>
</gene>
<dbReference type="KEGG" id="plei:Q9312_15150"/>
<proteinExistence type="predicted"/>
<keyword evidence="1" id="KW-1133">Transmembrane helix</keyword>
<keyword evidence="3" id="KW-1185">Reference proteome</keyword>
<keyword evidence="1" id="KW-0812">Transmembrane</keyword>
<organism evidence="2 3">
    <name type="scientific">Pleionea litopenaei</name>
    <dbReference type="NCBI Taxonomy" id="3070815"/>
    <lineage>
        <taxon>Bacteria</taxon>
        <taxon>Pseudomonadati</taxon>
        <taxon>Pseudomonadota</taxon>
        <taxon>Gammaproteobacteria</taxon>
        <taxon>Oceanospirillales</taxon>
        <taxon>Pleioneaceae</taxon>
        <taxon>Pleionea</taxon>
    </lineage>
</organism>
<evidence type="ECO:0008006" key="4">
    <source>
        <dbReference type="Google" id="ProtNLM"/>
    </source>
</evidence>
<dbReference type="AlphaFoldDB" id="A0AA51RS09"/>
<feature type="transmembrane region" description="Helical" evidence="1">
    <location>
        <begin position="6"/>
        <end position="27"/>
    </location>
</feature>
<evidence type="ECO:0000313" key="2">
    <source>
        <dbReference type="EMBL" id="WMS86556.1"/>
    </source>
</evidence>
<reference evidence="2 3" key="1">
    <citation type="submission" date="2023-08" db="EMBL/GenBank/DDBJ databases">
        <title>Pleionea litopenaei sp. nov., isolated from stomach of juvenile Litopenaeus vannamei.</title>
        <authorList>
            <person name="Rho A.M."/>
            <person name="Hwang C.Y."/>
        </authorList>
    </citation>
    <scope>NUCLEOTIDE SEQUENCE [LARGE SCALE GENOMIC DNA]</scope>
    <source>
        <strain evidence="2 3">HL-JVS1</strain>
    </source>
</reference>